<proteinExistence type="inferred from homology"/>
<dbReference type="InterPro" id="IPR005790">
    <property type="entry name" value="DNA_polIII_delta"/>
</dbReference>
<protein>
    <recommendedName>
        <fullName evidence="1">DNA-directed DNA polymerase</fullName>
        <ecNumber evidence="1">2.7.7.7</ecNumber>
    </recommendedName>
</protein>
<reference evidence="9" key="1">
    <citation type="submission" date="2019-08" db="EMBL/GenBank/DDBJ databases">
        <authorList>
            <person name="Kucharzyk K."/>
            <person name="Murdoch R.W."/>
            <person name="Higgins S."/>
            <person name="Loffler F."/>
        </authorList>
    </citation>
    <scope>NUCLEOTIDE SEQUENCE</scope>
</reference>
<dbReference type="Gene3D" id="1.20.272.10">
    <property type="match status" value="1"/>
</dbReference>
<evidence type="ECO:0000256" key="6">
    <source>
        <dbReference type="ARBA" id="ARBA00034754"/>
    </source>
</evidence>
<keyword evidence="2" id="KW-0808">Transferase</keyword>
<dbReference type="InterPro" id="IPR008921">
    <property type="entry name" value="DNA_pol3_clamp-load_cplx_C"/>
</dbReference>
<evidence type="ECO:0000256" key="4">
    <source>
        <dbReference type="ARBA" id="ARBA00022705"/>
    </source>
</evidence>
<organism evidence="9">
    <name type="scientific">bioreactor metagenome</name>
    <dbReference type="NCBI Taxonomy" id="1076179"/>
    <lineage>
        <taxon>unclassified sequences</taxon>
        <taxon>metagenomes</taxon>
        <taxon>ecological metagenomes</taxon>
    </lineage>
</organism>
<dbReference type="EMBL" id="VSSQ01012443">
    <property type="protein sequence ID" value="MPM49252.1"/>
    <property type="molecule type" value="Genomic_DNA"/>
</dbReference>
<evidence type="ECO:0000256" key="5">
    <source>
        <dbReference type="ARBA" id="ARBA00022932"/>
    </source>
</evidence>
<evidence type="ECO:0000256" key="2">
    <source>
        <dbReference type="ARBA" id="ARBA00022679"/>
    </source>
</evidence>
<dbReference type="InterPro" id="IPR027417">
    <property type="entry name" value="P-loop_NTPase"/>
</dbReference>
<keyword evidence="4" id="KW-0235">DNA replication</keyword>
<gene>
    <name evidence="9" type="ORF">SDC9_95980</name>
</gene>
<dbReference type="EC" id="2.7.7.7" evidence="1"/>
<dbReference type="GO" id="GO:0003887">
    <property type="term" value="F:DNA-directed DNA polymerase activity"/>
    <property type="evidence" value="ECO:0007669"/>
    <property type="project" value="UniProtKB-KW"/>
</dbReference>
<accession>A0A645A816</accession>
<dbReference type="GO" id="GO:0009360">
    <property type="term" value="C:DNA polymerase III complex"/>
    <property type="evidence" value="ECO:0007669"/>
    <property type="project" value="TreeGrafter"/>
</dbReference>
<dbReference type="SUPFAM" id="SSF52540">
    <property type="entry name" value="P-loop containing nucleoside triphosphate hydrolases"/>
    <property type="match status" value="1"/>
</dbReference>
<dbReference type="Gene3D" id="1.10.8.60">
    <property type="match status" value="1"/>
</dbReference>
<dbReference type="PANTHER" id="PTHR34388:SF1">
    <property type="entry name" value="DNA POLYMERASE III SUBUNIT DELTA"/>
    <property type="match status" value="1"/>
</dbReference>
<feature type="domain" description="DNA polymerase III delta subunit-like C-terminal" evidence="8">
    <location>
        <begin position="215"/>
        <end position="337"/>
    </location>
</feature>
<evidence type="ECO:0000256" key="7">
    <source>
        <dbReference type="ARBA" id="ARBA00049244"/>
    </source>
</evidence>
<dbReference type="Gene3D" id="3.40.50.300">
    <property type="entry name" value="P-loop containing nucleotide triphosphate hydrolases"/>
    <property type="match status" value="1"/>
</dbReference>
<evidence type="ECO:0000256" key="1">
    <source>
        <dbReference type="ARBA" id="ARBA00012417"/>
    </source>
</evidence>
<sequence>MERLKSDIGAKRIRPAYLFYGDEEYLKGYYLDRIAAVLAETYGDCGRVTLSDESFSAEGFLDAVQNLGFGAAGELVVLRNIDLTALSGDDKALVLETLKELPEGVCVVLLYDDRYLESGDYQARRGRKERMLASCKEATPIEFPIQSEGELTKWLCRRVEAAGSSLPQEAAGYMLTVCDQRMSALIGEVEKLAAYAYGRPVTKKDIDTVCLRSTEANIFDIVRDVLDGRRADALMRIDGCRKNGESYVAVTAALGAAFCELAAAKTAYDAGIRSPDKIAADCGIKSSKIGFVREYLRKAPRIDAAKTAQAVITLSEVDAAQKSGGGDPWELLERAVTEITA</sequence>
<dbReference type="AlphaFoldDB" id="A0A645A816"/>
<dbReference type="PANTHER" id="PTHR34388">
    <property type="entry name" value="DNA POLYMERASE III SUBUNIT DELTA"/>
    <property type="match status" value="1"/>
</dbReference>
<dbReference type="GO" id="GO:0006261">
    <property type="term" value="P:DNA-templated DNA replication"/>
    <property type="evidence" value="ECO:0007669"/>
    <property type="project" value="TreeGrafter"/>
</dbReference>
<comment type="catalytic activity">
    <reaction evidence="7">
        <text>DNA(n) + a 2'-deoxyribonucleoside 5'-triphosphate = DNA(n+1) + diphosphate</text>
        <dbReference type="Rhea" id="RHEA:22508"/>
        <dbReference type="Rhea" id="RHEA-COMP:17339"/>
        <dbReference type="Rhea" id="RHEA-COMP:17340"/>
        <dbReference type="ChEBI" id="CHEBI:33019"/>
        <dbReference type="ChEBI" id="CHEBI:61560"/>
        <dbReference type="ChEBI" id="CHEBI:173112"/>
        <dbReference type="EC" id="2.7.7.7"/>
    </reaction>
</comment>
<dbReference type="InterPro" id="IPR048466">
    <property type="entry name" value="DNA_pol3_delta-like_C"/>
</dbReference>
<name>A0A645A816_9ZZZZ</name>
<evidence type="ECO:0000256" key="3">
    <source>
        <dbReference type="ARBA" id="ARBA00022695"/>
    </source>
</evidence>
<evidence type="ECO:0000259" key="8">
    <source>
        <dbReference type="Pfam" id="PF21694"/>
    </source>
</evidence>
<dbReference type="NCBIfam" id="TIGR01128">
    <property type="entry name" value="holA"/>
    <property type="match status" value="1"/>
</dbReference>
<evidence type="ECO:0000313" key="9">
    <source>
        <dbReference type="EMBL" id="MPM49252.1"/>
    </source>
</evidence>
<keyword evidence="5" id="KW-0239">DNA-directed DNA polymerase</keyword>
<dbReference type="SUPFAM" id="SSF48019">
    <property type="entry name" value="post-AAA+ oligomerization domain-like"/>
    <property type="match status" value="1"/>
</dbReference>
<keyword evidence="3" id="KW-0548">Nucleotidyltransferase</keyword>
<comment type="caution">
    <text evidence="9">The sequence shown here is derived from an EMBL/GenBank/DDBJ whole genome shotgun (WGS) entry which is preliminary data.</text>
</comment>
<dbReference type="Pfam" id="PF21694">
    <property type="entry name" value="DNA_pol3_delta_C"/>
    <property type="match status" value="1"/>
</dbReference>
<comment type="similarity">
    <text evidence="6">Belongs to the DNA polymerase HolA subunit family.</text>
</comment>
<dbReference type="GO" id="GO:0003677">
    <property type="term" value="F:DNA binding"/>
    <property type="evidence" value="ECO:0007669"/>
    <property type="project" value="InterPro"/>
</dbReference>